<dbReference type="Proteomes" id="UP001273935">
    <property type="component" value="Unassembled WGS sequence"/>
</dbReference>
<reference evidence="1 2" key="1">
    <citation type="submission" date="2023-10" db="EMBL/GenBank/DDBJ databases">
        <title>Pseudomonas otitidis isolated from a paediatric patient with cystic fibrosis in Chile.</title>
        <authorList>
            <person name="Amsteins-Romero L."/>
            <person name="Opazo-Capurro A."/>
            <person name="Matus-Kohler M."/>
            <person name="Gonzalez-Rocha G."/>
        </authorList>
    </citation>
    <scope>NUCLEOTIDE SEQUENCE [LARGE SCALE GENOMIC DNA]</scope>
    <source>
        <strain evidence="1 2">P-714</strain>
    </source>
</reference>
<comment type="caution">
    <text evidence="1">The sequence shown here is derived from an EMBL/GenBank/DDBJ whole genome shotgun (WGS) entry which is preliminary data.</text>
</comment>
<dbReference type="GeneID" id="57398773"/>
<protein>
    <submittedName>
        <fullName evidence="1">Thiol-disulfide oxidoreductase DCC family protein</fullName>
    </submittedName>
</protein>
<dbReference type="InterPro" id="IPR007263">
    <property type="entry name" value="DCC1-like"/>
</dbReference>
<organism evidence="1 2">
    <name type="scientific">Metapseudomonas otitidis</name>
    <dbReference type="NCBI Taxonomy" id="319939"/>
    <lineage>
        <taxon>Bacteria</taxon>
        <taxon>Pseudomonadati</taxon>
        <taxon>Pseudomonadota</taxon>
        <taxon>Gammaproteobacteria</taxon>
        <taxon>Pseudomonadales</taxon>
        <taxon>Pseudomonadaceae</taxon>
        <taxon>Metapseudomonas</taxon>
    </lineage>
</organism>
<keyword evidence="2" id="KW-1185">Reference proteome</keyword>
<dbReference type="EMBL" id="JAWJUL010000025">
    <property type="protein sequence ID" value="MDV3439505.1"/>
    <property type="molecule type" value="Genomic_DNA"/>
</dbReference>
<gene>
    <name evidence="1" type="ORF">R0G64_08720</name>
</gene>
<proteinExistence type="predicted"/>
<evidence type="ECO:0000313" key="1">
    <source>
        <dbReference type="EMBL" id="MDV3439505.1"/>
    </source>
</evidence>
<dbReference type="Pfam" id="PF04134">
    <property type="entry name" value="DCC1-like"/>
    <property type="match status" value="1"/>
</dbReference>
<dbReference type="InterPro" id="IPR052927">
    <property type="entry name" value="DCC_oxidoreductase"/>
</dbReference>
<name>A0ABU3XNU9_9GAMM</name>
<dbReference type="PANTHER" id="PTHR33639">
    <property type="entry name" value="THIOL-DISULFIDE OXIDOREDUCTASE DCC"/>
    <property type="match status" value="1"/>
</dbReference>
<evidence type="ECO:0000313" key="2">
    <source>
        <dbReference type="Proteomes" id="UP001273935"/>
    </source>
</evidence>
<accession>A0ABU3XNU9</accession>
<dbReference type="RefSeq" id="WP_172435114.1">
    <property type="nucleotide sequence ID" value="NZ_AP022642.1"/>
</dbReference>
<sequence length="147" mass="17338">MMPSETQPPFIGPDDRVVLFDGVCKLCNGWARFLIRHDRRERLKLASVQSPEGQALLAWYGLPTDHFETLAYIEGQRLHVRTDAVLRVLGQLPAPWHWLRLFRVVPAPVRDWLYDRVALNRYRLFGRHPVCMLPHPDHERRFLHGER</sequence>
<dbReference type="PANTHER" id="PTHR33639:SF2">
    <property type="entry name" value="DUF393 DOMAIN-CONTAINING PROTEIN"/>
    <property type="match status" value="1"/>
</dbReference>